<feature type="compositionally biased region" description="Basic and acidic residues" evidence="4">
    <location>
        <begin position="192"/>
        <end position="201"/>
    </location>
</feature>
<feature type="compositionally biased region" description="Basic and acidic residues" evidence="4">
    <location>
        <begin position="116"/>
        <end position="126"/>
    </location>
</feature>
<dbReference type="EnsemblPlants" id="TraesCS1B02G480800.1">
    <property type="protein sequence ID" value="TraesCS1B02G480800.1"/>
    <property type="gene ID" value="TraesCS1B02G480800"/>
</dbReference>
<dbReference type="InterPro" id="IPR000637">
    <property type="entry name" value="HMGI/Y_DNA-bd_CS"/>
</dbReference>
<dbReference type="Gramene" id="TraesCS1B03G1282800.1">
    <property type="protein sequence ID" value="TraesCS1B03G1282800.1.CDS"/>
    <property type="gene ID" value="TraesCS1B03G1282800"/>
</dbReference>
<feature type="region of interest" description="Disordered" evidence="4">
    <location>
        <begin position="157"/>
        <end position="380"/>
    </location>
</feature>
<dbReference type="Pfam" id="PF02178">
    <property type="entry name" value="AT_hook"/>
    <property type="match status" value="7"/>
</dbReference>
<feature type="compositionally biased region" description="Basic residues" evidence="4">
    <location>
        <begin position="209"/>
        <end position="225"/>
    </location>
</feature>
<feature type="domain" description="H15" evidence="5">
    <location>
        <begin position="38"/>
        <end position="103"/>
    </location>
</feature>
<keyword evidence="2" id="KW-0238">DNA-binding</keyword>
<feature type="region of interest" description="Disordered" evidence="4">
    <location>
        <begin position="116"/>
        <end position="143"/>
    </location>
</feature>
<dbReference type="PROSITE" id="PS00354">
    <property type="entry name" value="HMGI_Y"/>
    <property type="match status" value="1"/>
</dbReference>
<evidence type="ECO:0000256" key="4">
    <source>
        <dbReference type="SAM" id="MobiDB-lite"/>
    </source>
</evidence>
<dbReference type="GO" id="GO:0045910">
    <property type="term" value="P:negative regulation of DNA recombination"/>
    <property type="evidence" value="ECO:0000318"/>
    <property type="project" value="GO_Central"/>
</dbReference>
<dbReference type="SMR" id="A0A3B5Z5Y9"/>
<dbReference type="SUPFAM" id="SSF46785">
    <property type="entry name" value="Winged helix' DNA-binding domain"/>
    <property type="match status" value="1"/>
</dbReference>
<dbReference type="Gramene" id="TraesCS1B02G480800.1">
    <property type="protein sequence ID" value="TraesCS1B02G480800.1"/>
    <property type="gene ID" value="TraesCS1B02G480800"/>
</dbReference>
<evidence type="ECO:0000256" key="2">
    <source>
        <dbReference type="ARBA" id="ARBA00023125"/>
    </source>
</evidence>
<dbReference type="GO" id="GO:0000786">
    <property type="term" value="C:nucleosome"/>
    <property type="evidence" value="ECO:0007669"/>
    <property type="project" value="InterPro"/>
</dbReference>
<dbReference type="GO" id="GO:0005634">
    <property type="term" value="C:nucleus"/>
    <property type="evidence" value="ECO:0000318"/>
    <property type="project" value="GO_Central"/>
</dbReference>
<dbReference type="GO" id="GO:0006334">
    <property type="term" value="P:nucleosome assembly"/>
    <property type="evidence" value="ECO:0007669"/>
    <property type="project" value="InterPro"/>
</dbReference>
<dbReference type="SMART" id="SM00526">
    <property type="entry name" value="H15"/>
    <property type="match status" value="1"/>
</dbReference>
<dbReference type="InterPro" id="IPR017956">
    <property type="entry name" value="AT_hook_DNA-bd_motif"/>
</dbReference>
<feature type="compositionally biased region" description="Low complexity" evidence="4">
    <location>
        <begin position="298"/>
        <end position="312"/>
    </location>
</feature>
<proteinExistence type="predicted"/>
<evidence type="ECO:0000256" key="3">
    <source>
        <dbReference type="ARBA" id="ARBA00023242"/>
    </source>
</evidence>
<dbReference type="STRING" id="4565.A0A3B5Z5Y9"/>
<keyword evidence="3" id="KW-0539">Nucleus</keyword>
<dbReference type="SMART" id="SM00384">
    <property type="entry name" value="AT_hook"/>
    <property type="match status" value="6"/>
</dbReference>
<dbReference type="GO" id="GO:0031492">
    <property type="term" value="F:nucleosomal DNA binding"/>
    <property type="evidence" value="ECO:0000318"/>
    <property type="project" value="GO_Central"/>
</dbReference>
<keyword evidence="7" id="KW-1185">Reference proteome</keyword>
<organism evidence="6">
    <name type="scientific">Triticum aestivum</name>
    <name type="common">Wheat</name>
    <dbReference type="NCBI Taxonomy" id="4565"/>
    <lineage>
        <taxon>Eukaryota</taxon>
        <taxon>Viridiplantae</taxon>
        <taxon>Streptophyta</taxon>
        <taxon>Embryophyta</taxon>
        <taxon>Tracheophyta</taxon>
        <taxon>Spermatophyta</taxon>
        <taxon>Magnoliopsida</taxon>
        <taxon>Liliopsida</taxon>
        <taxon>Poales</taxon>
        <taxon>Poaceae</taxon>
        <taxon>BOP clade</taxon>
        <taxon>Pooideae</taxon>
        <taxon>Triticodae</taxon>
        <taxon>Triticeae</taxon>
        <taxon>Triticinae</taxon>
        <taxon>Triticum</taxon>
    </lineage>
</organism>
<dbReference type="GO" id="GO:0006355">
    <property type="term" value="P:regulation of DNA-templated transcription"/>
    <property type="evidence" value="ECO:0007669"/>
    <property type="project" value="InterPro"/>
</dbReference>
<feature type="compositionally biased region" description="Polar residues" evidence="4">
    <location>
        <begin position="163"/>
        <end position="172"/>
    </location>
</feature>
<dbReference type="RefSeq" id="XP_044426016.1">
    <property type="nucleotide sequence ID" value="XM_044570081.1"/>
</dbReference>
<dbReference type="PANTHER" id="PTHR11467:SF98">
    <property type="entry name" value="H15 DOMAIN-CONTAINING PROTEIN"/>
    <property type="match status" value="1"/>
</dbReference>
<reference evidence="6" key="1">
    <citation type="submission" date="2018-08" db="EMBL/GenBank/DDBJ databases">
        <authorList>
            <person name="Rossello M."/>
        </authorList>
    </citation>
    <scope>NUCLEOTIDE SEQUENCE [LARGE SCALE GENOMIC DNA]</scope>
    <source>
        <strain evidence="6">cv. Chinese Spring</strain>
    </source>
</reference>
<gene>
    <name evidence="6" type="primary">LOC123150244</name>
</gene>
<accession>A0A3B5Z5Y9</accession>
<feature type="compositionally biased region" description="Low complexity" evidence="4">
    <location>
        <begin position="1"/>
        <end position="37"/>
    </location>
</feature>
<evidence type="ECO:0000259" key="5">
    <source>
        <dbReference type="SMART" id="SM00526"/>
    </source>
</evidence>
<evidence type="ECO:0000256" key="1">
    <source>
        <dbReference type="ARBA" id="ARBA00004123"/>
    </source>
</evidence>
<dbReference type="GO" id="GO:0003690">
    <property type="term" value="F:double-stranded DNA binding"/>
    <property type="evidence" value="ECO:0000318"/>
    <property type="project" value="GO_Central"/>
</dbReference>
<protein>
    <recommendedName>
        <fullName evidence="5">H15 domain-containing protein</fullName>
    </recommendedName>
</protein>
<dbReference type="InterPro" id="IPR036388">
    <property type="entry name" value="WH-like_DNA-bd_sf"/>
</dbReference>
<dbReference type="KEGG" id="taes:123150244"/>
<sequence>MVAASPSPSAAPPATDSASPSAASPSASPPATAATASGRPHPSYTKMITQALTELGGTSGRAAIAGFILGRFTGLPAAHDHDALLSAHLRRLAAEGVVRGYGSKSRACYVFPASDTRGRGRPRDAATRLPKNHLNLDHDDDSQTIWPAPFPLATCVNPDWDPNSASNQNSVPNLDLDGFQSNTSDDDVAYNGEHEHDDEYTPRPVPAAKRGRGRPPKIKRGRGRPRKEEQQSQQATKHPPTPTASSRWGFKLGCGRPMLAPTTGHDAEAGDAMPAETGSAASAGIKRPRGRPRKEKPAAAMSAQAGDAASAGIKRGRGRPSKEKPDSASAGIKRGRGRPRKEKPDSASAGIKRGRGRPRKYNPAAAVSAEDGDAVSAGMA</sequence>
<dbReference type="InterPro" id="IPR005818">
    <property type="entry name" value="Histone_H1/H5_H15"/>
</dbReference>
<reference evidence="6" key="2">
    <citation type="submission" date="2018-10" db="UniProtKB">
        <authorList>
            <consortium name="EnsemblPlants"/>
        </authorList>
    </citation>
    <scope>IDENTIFICATION</scope>
</reference>
<dbReference type="PANTHER" id="PTHR11467">
    <property type="entry name" value="HISTONE H1"/>
    <property type="match status" value="1"/>
</dbReference>
<dbReference type="GeneID" id="123150244"/>
<evidence type="ECO:0000313" key="7">
    <source>
        <dbReference type="Proteomes" id="UP000019116"/>
    </source>
</evidence>
<name>A0A3B5Z5Y9_WHEAT</name>
<dbReference type="AlphaFoldDB" id="A0A3B5Z5Y9"/>
<dbReference type="GO" id="GO:0005730">
    <property type="term" value="C:nucleolus"/>
    <property type="evidence" value="ECO:0000318"/>
    <property type="project" value="GO_Central"/>
</dbReference>
<dbReference type="PRINTS" id="PR00929">
    <property type="entry name" value="ATHOOK"/>
</dbReference>
<dbReference type="Gene3D" id="1.10.10.10">
    <property type="entry name" value="Winged helix-like DNA-binding domain superfamily/Winged helix DNA-binding domain"/>
    <property type="match status" value="1"/>
</dbReference>
<dbReference type="OMA" id="YNGEHEH"/>
<dbReference type="InterPro" id="IPR036390">
    <property type="entry name" value="WH_DNA-bd_sf"/>
</dbReference>
<dbReference type="Proteomes" id="UP000019116">
    <property type="component" value="Chromosome 1B"/>
</dbReference>
<evidence type="ECO:0000313" key="6">
    <source>
        <dbReference type="EnsemblPlants" id="TraesCS1B02G480800.1"/>
    </source>
</evidence>
<dbReference type="GO" id="GO:0030261">
    <property type="term" value="P:chromosome condensation"/>
    <property type="evidence" value="ECO:0000318"/>
    <property type="project" value="GO_Central"/>
</dbReference>
<feature type="region of interest" description="Disordered" evidence="4">
    <location>
        <begin position="1"/>
        <end position="42"/>
    </location>
</feature>
<comment type="subcellular location">
    <subcellularLocation>
        <location evidence="1">Nucleus</location>
    </subcellularLocation>
</comment>